<dbReference type="Proteomes" id="UP000648984">
    <property type="component" value="Unassembled WGS sequence"/>
</dbReference>
<dbReference type="Pfam" id="PF04932">
    <property type="entry name" value="Wzy_C"/>
    <property type="match status" value="1"/>
</dbReference>
<dbReference type="PANTHER" id="PTHR37422:SF13">
    <property type="entry name" value="LIPOPOLYSACCHARIDE BIOSYNTHESIS PROTEIN PA4999-RELATED"/>
    <property type="match status" value="1"/>
</dbReference>
<feature type="transmembrane region" description="Helical" evidence="5">
    <location>
        <begin position="236"/>
        <end position="253"/>
    </location>
</feature>
<name>A0ABX1QC74_9RHOO</name>
<comment type="subcellular location">
    <subcellularLocation>
        <location evidence="1">Membrane</location>
        <topology evidence="1">Multi-pass membrane protein</topology>
    </subcellularLocation>
</comment>
<evidence type="ECO:0000256" key="1">
    <source>
        <dbReference type="ARBA" id="ARBA00004141"/>
    </source>
</evidence>
<organism evidence="8 9">
    <name type="scientific">Aromatoleum diolicum</name>
    <dbReference type="NCBI Taxonomy" id="75796"/>
    <lineage>
        <taxon>Bacteria</taxon>
        <taxon>Pseudomonadati</taxon>
        <taxon>Pseudomonadota</taxon>
        <taxon>Betaproteobacteria</taxon>
        <taxon>Rhodocyclales</taxon>
        <taxon>Rhodocyclaceae</taxon>
        <taxon>Aromatoleum</taxon>
    </lineage>
</organism>
<proteinExistence type="predicted"/>
<keyword evidence="8" id="KW-0436">Ligase</keyword>
<accession>A0ABX1QC74</accession>
<comment type="caution">
    <text evidence="8">The sequence shown here is derived from an EMBL/GenBank/DDBJ whole genome shotgun (WGS) entry which is preliminary data.</text>
</comment>
<evidence type="ECO:0000313" key="8">
    <source>
        <dbReference type="EMBL" id="NMG75996.1"/>
    </source>
</evidence>
<dbReference type="PANTHER" id="PTHR37422">
    <property type="entry name" value="TEICHURONIC ACID BIOSYNTHESIS PROTEIN TUAE"/>
    <property type="match status" value="1"/>
</dbReference>
<feature type="transmembrane region" description="Helical" evidence="5">
    <location>
        <begin position="76"/>
        <end position="95"/>
    </location>
</feature>
<feature type="transmembrane region" description="Helical" evidence="5">
    <location>
        <begin position="366"/>
        <end position="385"/>
    </location>
</feature>
<evidence type="ECO:0000256" key="4">
    <source>
        <dbReference type="ARBA" id="ARBA00023136"/>
    </source>
</evidence>
<feature type="transmembrane region" description="Helical" evidence="5">
    <location>
        <begin position="199"/>
        <end position="229"/>
    </location>
</feature>
<dbReference type="InterPro" id="IPR045979">
    <property type="entry name" value="DUF5935"/>
</dbReference>
<feature type="transmembrane region" description="Helical" evidence="5">
    <location>
        <begin position="330"/>
        <end position="354"/>
    </location>
</feature>
<evidence type="ECO:0000313" key="9">
    <source>
        <dbReference type="Proteomes" id="UP000648984"/>
    </source>
</evidence>
<feature type="transmembrane region" description="Helical" evidence="5">
    <location>
        <begin position="43"/>
        <end position="64"/>
    </location>
</feature>
<evidence type="ECO:0000256" key="3">
    <source>
        <dbReference type="ARBA" id="ARBA00022989"/>
    </source>
</evidence>
<evidence type="ECO:0000256" key="5">
    <source>
        <dbReference type="SAM" id="Phobius"/>
    </source>
</evidence>
<keyword evidence="9" id="KW-1185">Reference proteome</keyword>
<feature type="transmembrane region" description="Helical" evidence="5">
    <location>
        <begin position="171"/>
        <end position="193"/>
    </location>
</feature>
<evidence type="ECO:0000259" key="6">
    <source>
        <dbReference type="Pfam" id="PF04932"/>
    </source>
</evidence>
<dbReference type="InterPro" id="IPR017528">
    <property type="entry name" value="CHP03097O-antigen_lig-rel"/>
</dbReference>
<dbReference type="InterPro" id="IPR007016">
    <property type="entry name" value="O-antigen_ligase-rel_domated"/>
</dbReference>
<dbReference type="NCBIfam" id="TIGR03097">
    <property type="entry name" value="PEP_O_lig_1"/>
    <property type="match status" value="1"/>
</dbReference>
<protein>
    <submittedName>
        <fullName evidence="8">O-glycosylation ligase, exosortase A system-associated</fullName>
    </submittedName>
</protein>
<dbReference type="GO" id="GO:0016874">
    <property type="term" value="F:ligase activity"/>
    <property type="evidence" value="ECO:0007669"/>
    <property type="project" value="UniProtKB-KW"/>
</dbReference>
<keyword evidence="3 5" id="KW-1133">Transmembrane helix</keyword>
<keyword evidence="4 5" id="KW-0472">Membrane</keyword>
<reference evidence="8 9" key="1">
    <citation type="submission" date="2019-12" db="EMBL/GenBank/DDBJ databases">
        <title>Comparative genomics gives insights into the taxonomy of the Azoarcus-Aromatoleum group and reveals separate origins of nif in the plant-associated Azoarcus and non-plant-associated Aromatoleum sub-groups.</title>
        <authorList>
            <person name="Lafos M."/>
            <person name="Maluk M."/>
            <person name="Batista M."/>
            <person name="Junghare M."/>
            <person name="Carmona M."/>
            <person name="Faoro H."/>
            <person name="Cruz L.M."/>
            <person name="Battistoni F."/>
            <person name="De Souza E."/>
            <person name="Pedrosa F."/>
            <person name="Chen W.-M."/>
            <person name="Poole P.S."/>
            <person name="Dixon R.A."/>
            <person name="James E.K."/>
        </authorList>
    </citation>
    <scope>NUCLEOTIDE SEQUENCE [LARGE SCALE GENOMIC DNA]</scope>
    <source>
        <strain evidence="8 9">22Lin</strain>
    </source>
</reference>
<evidence type="ECO:0000256" key="2">
    <source>
        <dbReference type="ARBA" id="ARBA00022692"/>
    </source>
</evidence>
<dbReference type="RefSeq" id="WP_169261143.1">
    <property type="nucleotide sequence ID" value="NZ_WTVQ01000024.1"/>
</dbReference>
<dbReference type="EMBL" id="WTVQ01000024">
    <property type="protein sequence ID" value="NMG75996.1"/>
    <property type="molecule type" value="Genomic_DNA"/>
</dbReference>
<sequence>MRDIAVTFVVFATLPLILRRPWIGIIVWTWLGFMNPHRMAWGFSTTMPFAYIVAVTTLVAMLFSKEDKRIPWERESVVLALFVGWMLITTIFAVYPGLAWVQFEKVIKIQLMIFVAMMLIKTPERLKVLVWTIALSLAFYGVKGGIFTILHGGVHRVQGPPGTFIGGNNEIGLALAMTVPLLYFLARSVSLWWLRSPLYVMTVLTALAAIGTQSRGALLGMGAMGLMFWLKSRQKVLVALLAAASVFAVVQVMPEAWYERMHTIQSYEQDQSAIGRVNAWWMAFNLAKDRPLGGGFETFQRGMFAIYAPDPTNVRDVHSVFFEVMGEHGFLGLGLFLLIAVMTWRSAGTIARAVRKVPERAWMGDLAVMVQVSLIAYFSAGAFLGMAYFDYYYNLVLIIVVAKAILRREGLLGDVTKRGVEGASPLHGAPRHPAPIASRHDHSVAAKVRAG</sequence>
<feature type="domain" description="DUF5935" evidence="7">
    <location>
        <begin position="1"/>
        <end position="154"/>
    </location>
</feature>
<feature type="transmembrane region" description="Helical" evidence="5">
    <location>
        <begin position="128"/>
        <end position="150"/>
    </location>
</feature>
<keyword evidence="2 5" id="KW-0812">Transmembrane</keyword>
<feature type="domain" description="O-antigen ligase-related" evidence="6">
    <location>
        <begin position="201"/>
        <end position="337"/>
    </location>
</feature>
<evidence type="ECO:0000259" key="7">
    <source>
        <dbReference type="Pfam" id="PF19358"/>
    </source>
</evidence>
<dbReference type="Pfam" id="PF19358">
    <property type="entry name" value="DUF5935"/>
    <property type="match status" value="1"/>
</dbReference>
<dbReference type="InterPro" id="IPR051533">
    <property type="entry name" value="WaaL-like"/>
</dbReference>
<gene>
    <name evidence="8" type="ORF">GPA25_14600</name>
</gene>